<sequence length="117" mass="13149">MKPSWQYRETSIYPQQKEKTSADGLTTNDGSKLTENTGIPLENKFAVSRLLMLNKWLKIACAAKSVNFIDNSGIFSWQKHFVLINLEYNSLLATSFNSVPQQRTPNPLPPIPAHPSS</sequence>
<feature type="compositionally biased region" description="Pro residues" evidence="1">
    <location>
        <begin position="106"/>
        <end position="117"/>
    </location>
</feature>
<evidence type="ECO:0000313" key="3">
    <source>
        <dbReference type="Proteomes" id="UP001476798"/>
    </source>
</evidence>
<feature type="region of interest" description="Disordered" evidence="1">
    <location>
        <begin position="1"/>
        <end position="33"/>
    </location>
</feature>
<feature type="region of interest" description="Disordered" evidence="1">
    <location>
        <begin position="98"/>
        <end position="117"/>
    </location>
</feature>
<dbReference type="Gene3D" id="3.40.50.12700">
    <property type="match status" value="1"/>
</dbReference>
<proteinExistence type="predicted"/>
<comment type="caution">
    <text evidence="2">The sequence shown here is derived from an EMBL/GenBank/DDBJ whole genome shotgun (WGS) entry which is preliminary data.</text>
</comment>
<dbReference type="EMBL" id="JAHRIO010081532">
    <property type="protein sequence ID" value="MEQ2185470.1"/>
    <property type="molecule type" value="Genomic_DNA"/>
</dbReference>
<evidence type="ECO:0000313" key="2">
    <source>
        <dbReference type="EMBL" id="MEQ2185470.1"/>
    </source>
</evidence>
<name>A0ABV0PPP4_9TELE</name>
<accession>A0ABV0PPP4</accession>
<dbReference type="Proteomes" id="UP001476798">
    <property type="component" value="Unassembled WGS sequence"/>
</dbReference>
<keyword evidence="3" id="KW-1185">Reference proteome</keyword>
<reference evidence="2 3" key="1">
    <citation type="submission" date="2021-06" db="EMBL/GenBank/DDBJ databases">
        <authorList>
            <person name="Palmer J.M."/>
        </authorList>
    </citation>
    <scope>NUCLEOTIDE SEQUENCE [LARGE SCALE GENOMIC DNA]</scope>
    <source>
        <strain evidence="2 3">GA_2019</strain>
        <tissue evidence="2">Muscle</tissue>
    </source>
</reference>
<feature type="compositionally biased region" description="Polar residues" evidence="1">
    <location>
        <begin position="23"/>
        <end position="33"/>
    </location>
</feature>
<organism evidence="2 3">
    <name type="scientific">Goodea atripinnis</name>
    <dbReference type="NCBI Taxonomy" id="208336"/>
    <lineage>
        <taxon>Eukaryota</taxon>
        <taxon>Metazoa</taxon>
        <taxon>Chordata</taxon>
        <taxon>Craniata</taxon>
        <taxon>Vertebrata</taxon>
        <taxon>Euteleostomi</taxon>
        <taxon>Actinopterygii</taxon>
        <taxon>Neopterygii</taxon>
        <taxon>Teleostei</taxon>
        <taxon>Neoteleostei</taxon>
        <taxon>Acanthomorphata</taxon>
        <taxon>Ovalentaria</taxon>
        <taxon>Atherinomorphae</taxon>
        <taxon>Cyprinodontiformes</taxon>
        <taxon>Goodeidae</taxon>
        <taxon>Goodea</taxon>
    </lineage>
</organism>
<gene>
    <name evidence="2" type="ORF">GOODEAATRI_018443</name>
</gene>
<evidence type="ECO:0000256" key="1">
    <source>
        <dbReference type="SAM" id="MobiDB-lite"/>
    </source>
</evidence>
<protein>
    <submittedName>
        <fullName evidence="2">Uncharacterized protein</fullName>
    </submittedName>
</protein>